<dbReference type="EMBL" id="HBUE01005253">
    <property type="protein sequence ID" value="CAG6445633.1"/>
    <property type="molecule type" value="Transcribed_RNA"/>
</dbReference>
<dbReference type="EMBL" id="HBUE01005252">
    <property type="protein sequence ID" value="CAG6445630.1"/>
    <property type="molecule type" value="Transcribed_RNA"/>
</dbReference>
<dbReference type="AlphaFoldDB" id="A0A8D7ZXC9"/>
<feature type="compositionally biased region" description="Gly residues" evidence="1">
    <location>
        <begin position="115"/>
        <end position="129"/>
    </location>
</feature>
<evidence type="ECO:0000313" key="2">
    <source>
        <dbReference type="EMBL" id="CAG6445630.1"/>
    </source>
</evidence>
<accession>A0A8D7ZXC9</accession>
<sequence>MAVHSAVRRARIRNTQAEGRDLRAAQGNPLQLLGHSGGPGQLQHARRDAQPRRSGLPAGPMRLRVRLDRAAQDQEGAELLPGVALSAPLETDRRGVHPVTARGEYAQAEPPSVQHGGGGGGVPGAAGGTRGMLSSAVQDGGQFQASTVLARGRQLDLPELGNGTVPTSDLPEGSHLAAGVVAHVGTWGFVRHAAADVEHLPGVRPQSPLQSAGADRVQEQYKLRHGAETSRGQTDLPGP</sequence>
<name>A0A8D7ZXC9_CULPI</name>
<feature type="compositionally biased region" description="Basic residues" evidence="1">
    <location>
        <begin position="1"/>
        <end position="12"/>
    </location>
</feature>
<feature type="region of interest" description="Disordered" evidence="1">
    <location>
        <begin position="201"/>
        <end position="239"/>
    </location>
</feature>
<protein>
    <submittedName>
        <fullName evidence="2">(northern house mosquito) hypothetical protein</fullName>
    </submittedName>
</protein>
<reference evidence="2" key="1">
    <citation type="submission" date="2021-05" db="EMBL/GenBank/DDBJ databases">
        <authorList>
            <person name="Alioto T."/>
            <person name="Alioto T."/>
            <person name="Gomez Garrido J."/>
        </authorList>
    </citation>
    <scope>NUCLEOTIDE SEQUENCE</scope>
</reference>
<feature type="region of interest" description="Disordered" evidence="1">
    <location>
        <begin position="109"/>
        <end position="129"/>
    </location>
</feature>
<evidence type="ECO:0000256" key="1">
    <source>
        <dbReference type="SAM" id="MobiDB-lite"/>
    </source>
</evidence>
<feature type="region of interest" description="Disordered" evidence="1">
    <location>
        <begin position="1"/>
        <end position="59"/>
    </location>
</feature>
<feature type="compositionally biased region" description="Basic and acidic residues" evidence="1">
    <location>
        <begin position="216"/>
        <end position="228"/>
    </location>
</feature>
<organism evidence="2">
    <name type="scientific">Culex pipiens</name>
    <name type="common">House mosquito</name>
    <dbReference type="NCBI Taxonomy" id="7175"/>
    <lineage>
        <taxon>Eukaryota</taxon>
        <taxon>Metazoa</taxon>
        <taxon>Ecdysozoa</taxon>
        <taxon>Arthropoda</taxon>
        <taxon>Hexapoda</taxon>
        <taxon>Insecta</taxon>
        <taxon>Pterygota</taxon>
        <taxon>Neoptera</taxon>
        <taxon>Endopterygota</taxon>
        <taxon>Diptera</taxon>
        <taxon>Nematocera</taxon>
        <taxon>Culicoidea</taxon>
        <taxon>Culicidae</taxon>
        <taxon>Culicinae</taxon>
        <taxon>Culicini</taxon>
        <taxon>Culex</taxon>
        <taxon>Culex</taxon>
    </lineage>
</organism>
<proteinExistence type="predicted"/>